<evidence type="ECO:0000313" key="2">
    <source>
        <dbReference type="EMBL" id="MTB97054.1"/>
    </source>
</evidence>
<gene>
    <name evidence="2" type="ORF">GGQ22_18445</name>
</gene>
<feature type="compositionally biased region" description="Low complexity" evidence="1">
    <location>
        <begin position="28"/>
        <end position="51"/>
    </location>
</feature>
<comment type="caution">
    <text evidence="2">The sequence shown here is derived from an EMBL/GenBank/DDBJ whole genome shotgun (WGS) entry which is preliminary data.</text>
</comment>
<dbReference type="RefSeq" id="WP_154616806.1">
    <property type="nucleotide sequence ID" value="NZ_CP053660.1"/>
</dbReference>
<proteinExistence type="predicted"/>
<dbReference type="EMBL" id="WLCI01000019">
    <property type="protein sequence ID" value="MTB97054.1"/>
    <property type="molecule type" value="Genomic_DNA"/>
</dbReference>
<reference evidence="2 3" key="1">
    <citation type="submission" date="2019-10" db="EMBL/GenBank/DDBJ databases">
        <title>Nocardioides novel species isolated from the excrement of Marmot.</title>
        <authorList>
            <person name="Zhang G."/>
        </authorList>
    </citation>
    <scope>NUCLEOTIDE SEQUENCE [LARGE SCALE GENOMIC DNA]</scope>
    <source>
        <strain evidence="3">zg-579</strain>
    </source>
</reference>
<feature type="region of interest" description="Disordered" evidence="1">
    <location>
        <begin position="1"/>
        <end position="72"/>
    </location>
</feature>
<accession>A0A6I3JFN6</accession>
<dbReference type="Proteomes" id="UP000433406">
    <property type="component" value="Unassembled WGS sequence"/>
</dbReference>
<sequence>MATLALAGCSDDADPGSGPTEAASASVDGSATPSDPSDPSSGTSEPTSDPTASAGEDAGVTPASGLTLTSDAATMRAPKGWTSLDEGALSVSARAPRSLTIVTLSSIPAADIATLDTLENAAKVTSFKAEQVRIQPRREVQGVELYHLVGPELVGGRLDQFGTIYGDQQVTIAFVTPDDTPPARRKNLIESVLASIEWA</sequence>
<name>A0A6I3JFN6_9ACTN</name>
<protein>
    <submittedName>
        <fullName evidence="2">Uncharacterized protein</fullName>
    </submittedName>
</protein>
<dbReference type="AlphaFoldDB" id="A0A6I3JFN6"/>
<evidence type="ECO:0000313" key="3">
    <source>
        <dbReference type="Proteomes" id="UP000433406"/>
    </source>
</evidence>
<organism evidence="2 3">
    <name type="scientific">Nocardioides marmotae</name>
    <dbReference type="NCBI Taxonomy" id="2663857"/>
    <lineage>
        <taxon>Bacteria</taxon>
        <taxon>Bacillati</taxon>
        <taxon>Actinomycetota</taxon>
        <taxon>Actinomycetes</taxon>
        <taxon>Propionibacteriales</taxon>
        <taxon>Nocardioidaceae</taxon>
        <taxon>Nocardioides</taxon>
    </lineage>
</organism>
<keyword evidence="3" id="KW-1185">Reference proteome</keyword>
<evidence type="ECO:0000256" key="1">
    <source>
        <dbReference type="SAM" id="MobiDB-lite"/>
    </source>
</evidence>